<evidence type="ECO:0000256" key="4">
    <source>
        <dbReference type="ARBA" id="ARBA00048098"/>
    </source>
</evidence>
<feature type="region of interest" description="Disordered" evidence="5">
    <location>
        <begin position="377"/>
        <end position="416"/>
    </location>
</feature>
<accession>A0ABQ7S8I9</accession>
<dbReference type="Gene3D" id="3.40.50.300">
    <property type="entry name" value="P-loop containing nucleotide triphosphate hydrolases"/>
    <property type="match status" value="2"/>
</dbReference>
<dbReference type="InterPro" id="IPR027417">
    <property type="entry name" value="P-loop_NTPase"/>
</dbReference>
<evidence type="ECO:0000256" key="1">
    <source>
        <dbReference type="ARBA" id="ARBA00008344"/>
    </source>
</evidence>
<dbReference type="SUPFAM" id="SSF52540">
    <property type="entry name" value="P-loop containing nucleoside triphosphate hydrolases"/>
    <property type="match status" value="2"/>
</dbReference>
<evidence type="ECO:0000256" key="2">
    <source>
        <dbReference type="ARBA" id="ARBA00011984"/>
    </source>
</evidence>
<gene>
    <name evidence="6" type="primary">RASL12</name>
    <name evidence="6" type="ORF">GZH46_01753</name>
</gene>
<dbReference type="Pfam" id="PF00071">
    <property type="entry name" value="Ras"/>
    <property type="match status" value="1"/>
</dbReference>
<dbReference type="InterPro" id="IPR051065">
    <property type="entry name" value="Ras-related_GTPase"/>
</dbReference>
<dbReference type="InterPro" id="IPR001806">
    <property type="entry name" value="Small_GTPase"/>
</dbReference>
<feature type="region of interest" description="Disordered" evidence="5">
    <location>
        <begin position="604"/>
        <end position="679"/>
    </location>
</feature>
<reference evidence="6 7" key="1">
    <citation type="submission" date="2020-10" db="EMBL/GenBank/DDBJ databases">
        <authorList>
            <person name="Klimov P.B."/>
            <person name="Dyachkov S.M."/>
            <person name="Chetverikov P.E."/>
        </authorList>
    </citation>
    <scope>NUCLEOTIDE SEQUENCE [LARGE SCALE GENOMIC DNA]</scope>
    <source>
        <strain evidence="6">BMOC 18-1129-001#AD2665</strain>
        <tissue evidence="6">Entire mites</tissue>
    </source>
</reference>
<dbReference type="EMBL" id="JAIFTH010000366">
    <property type="protein sequence ID" value="KAG9509717.1"/>
    <property type="molecule type" value="Genomic_DNA"/>
</dbReference>
<dbReference type="Proteomes" id="UP000825002">
    <property type="component" value="Unassembled WGS sequence"/>
</dbReference>
<evidence type="ECO:0000256" key="3">
    <source>
        <dbReference type="ARBA" id="ARBA00022801"/>
    </source>
</evidence>
<dbReference type="SMART" id="SM00173">
    <property type="entry name" value="RAS"/>
    <property type="match status" value="1"/>
</dbReference>
<feature type="compositionally biased region" description="Polar residues" evidence="5">
    <location>
        <begin position="66"/>
        <end position="80"/>
    </location>
</feature>
<dbReference type="PROSITE" id="PS51419">
    <property type="entry name" value="RAB"/>
    <property type="match status" value="1"/>
</dbReference>
<keyword evidence="3" id="KW-0378">Hydrolase</keyword>
<evidence type="ECO:0000256" key="5">
    <source>
        <dbReference type="SAM" id="MobiDB-lite"/>
    </source>
</evidence>
<organism evidence="6 7">
    <name type="scientific">Fragariocoptes setiger</name>
    <dbReference type="NCBI Taxonomy" id="1670756"/>
    <lineage>
        <taxon>Eukaryota</taxon>
        <taxon>Metazoa</taxon>
        <taxon>Ecdysozoa</taxon>
        <taxon>Arthropoda</taxon>
        <taxon>Chelicerata</taxon>
        <taxon>Arachnida</taxon>
        <taxon>Acari</taxon>
        <taxon>Acariformes</taxon>
        <taxon>Trombidiformes</taxon>
        <taxon>Prostigmata</taxon>
        <taxon>Eupodina</taxon>
        <taxon>Eriophyoidea</taxon>
        <taxon>Phytoptidae</taxon>
        <taxon>Fragariocoptes</taxon>
    </lineage>
</organism>
<feature type="non-terminal residue" evidence="6">
    <location>
        <position position="818"/>
    </location>
</feature>
<name>A0ABQ7S8I9_9ACAR</name>
<feature type="compositionally biased region" description="Low complexity" evidence="5">
    <location>
        <begin position="639"/>
        <end position="667"/>
    </location>
</feature>
<comment type="catalytic activity">
    <reaction evidence="4">
        <text>GTP + H2O = GDP + phosphate + H(+)</text>
        <dbReference type="Rhea" id="RHEA:19669"/>
        <dbReference type="ChEBI" id="CHEBI:15377"/>
        <dbReference type="ChEBI" id="CHEBI:15378"/>
        <dbReference type="ChEBI" id="CHEBI:37565"/>
        <dbReference type="ChEBI" id="CHEBI:43474"/>
        <dbReference type="ChEBI" id="CHEBI:58189"/>
        <dbReference type="EC" id="3.6.5.2"/>
    </reaction>
</comment>
<dbReference type="EC" id="3.6.5.2" evidence="2"/>
<sequence length="818" mass="89946">MSAYSPNIKILVLGARKVGKSATIVRFLTHRFIGQYNNGDDWMYRQHVSIGDFNGVTMDVAEHNETLSNSDIETSASNLGTMERDKKSNDENSSIDSNTRQTLSRNSNSSTGSVDLWTNYCVVSSSSPTDSIESSPEESLGSPGNHHSQLNNHDALNTHQVESQSAQSRSPSSCSSSVAFSMSSSSWRSGSASISSGKISSSSCSPVGSVQQSAYGAKTRHSTGFLHKLQWADAFVIVYSIDDAPSFKQASHYFHLIEHLPRTTHAFSARRPILLLANKRDLDTGRQVPSSKGRVLAIRHKCLFSEISAALSNQGICATFKILLTECLSAKSNIDNNRAINEMTSSNRIDAASGAKGGDKKSTVCVRSASFISNSMARLRRSSTRSQQGSSKSAAKCQNSTKEHGKHTNNNNHHSEYYNHHQSNDCRNWRICAASEGVMTSSSSCDSLSGATDDGFHSVKTITAVTVFQSIRVAQSDDEIELTENIYVGNNIDLRTLVARCNNLQQKQQQQSSTQMLAATMNKHANRAPHNRLAYCHYSADDACSYNMDIITRDTNCEFHYRQCNHHQCHYHACVCANYQPRLVRFSMLHFYTSNTDANTCHTSWGSSDSRKAYNSLEQQPKVARRKSSYTSALMRRCSLSTDNGLSSSSSSSSSSVSKRSMSTSSDKSNHYRSNSDESFLEGIKPSAHANNSKRVPSSGPNDKGKTVAKLIGAVLSGNRHLSADRVAGSVLLPANIVTSIAEEAQANTSLGNTSRDCIFDTNETFINEHQNIKNIIHRQEYVSARKILTMSASISYEYSDIAYLMDVHLFTLIYRKK</sequence>
<protein>
    <recommendedName>
        <fullName evidence="2">small monomeric GTPase</fullName>
        <ecNumber evidence="2">3.6.5.2</ecNumber>
    </recommendedName>
</protein>
<proteinExistence type="inferred from homology"/>
<evidence type="ECO:0000313" key="7">
    <source>
        <dbReference type="Proteomes" id="UP000825002"/>
    </source>
</evidence>
<feature type="compositionally biased region" description="Polar residues" evidence="5">
    <location>
        <begin position="91"/>
        <end position="111"/>
    </location>
</feature>
<feature type="region of interest" description="Disordered" evidence="5">
    <location>
        <begin position="127"/>
        <end position="152"/>
    </location>
</feature>
<evidence type="ECO:0000313" key="6">
    <source>
        <dbReference type="EMBL" id="KAG9509717.1"/>
    </source>
</evidence>
<comment type="caution">
    <text evidence="6">The sequence shown here is derived from an EMBL/GenBank/DDBJ whole genome shotgun (WGS) entry which is preliminary data.</text>
</comment>
<keyword evidence="7" id="KW-1185">Reference proteome</keyword>
<feature type="compositionally biased region" description="Low complexity" evidence="5">
    <location>
        <begin position="384"/>
        <end position="393"/>
    </location>
</feature>
<comment type="similarity">
    <text evidence="1">Belongs to the small GTPase superfamily. Ras family.</text>
</comment>
<feature type="compositionally biased region" description="Low complexity" evidence="5">
    <location>
        <begin position="127"/>
        <end position="144"/>
    </location>
</feature>
<dbReference type="PANTHER" id="PTHR45704">
    <property type="entry name" value="RAS-LIKE FAMILY MEMBER 11"/>
    <property type="match status" value="1"/>
</dbReference>
<dbReference type="SMART" id="SM00175">
    <property type="entry name" value="RAB"/>
    <property type="match status" value="1"/>
</dbReference>
<feature type="region of interest" description="Disordered" evidence="5">
    <location>
        <begin position="64"/>
        <end position="111"/>
    </location>
</feature>